<keyword evidence="2" id="KW-0732">Signal</keyword>
<keyword evidence="4" id="KW-1185">Reference proteome</keyword>
<evidence type="ECO:0000256" key="2">
    <source>
        <dbReference type="SAM" id="SignalP"/>
    </source>
</evidence>
<protein>
    <submittedName>
        <fullName evidence="3">Uncharacterized protein</fullName>
    </submittedName>
</protein>
<dbReference type="Proteomes" id="UP001341840">
    <property type="component" value="Unassembled WGS sequence"/>
</dbReference>
<feature type="region of interest" description="Disordered" evidence="1">
    <location>
        <begin position="35"/>
        <end position="72"/>
    </location>
</feature>
<sequence>MAMIVFLMILQQIWPQLGSSLAILRQPQLTQGSLDPQGGMIALMEEDPGEDPVDEDQPEEEELSAGSRAVSVGGRSEVSTDTVVAIAALAIDIVYTEG</sequence>
<feature type="chain" id="PRO_5047141628" evidence="2">
    <location>
        <begin position="19"/>
        <end position="98"/>
    </location>
</feature>
<dbReference type="EMBL" id="JASCZI010182632">
    <property type="protein sequence ID" value="MED6188317.1"/>
    <property type="molecule type" value="Genomic_DNA"/>
</dbReference>
<feature type="compositionally biased region" description="Acidic residues" evidence="1">
    <location>
        <begin position="44"/>
        <end position="63"/>
    </location>
</feature>
<reference evidence="3 4" key="1">
    <citation type="journal article" date="2023" name="Plants (Basel)">
        <title>Bridging the Gap: Combining Genomics and Transcriptomics Approaches to Understand Stylosanthes scabra, an Orphan Legume from the Brazilian Caatinga.</title>
        <authorList>
            <person name="Ferreira-Neto J.R.C."/>
            <person name="da Silva M.D."/>
            <person name="Binneck E."/>
            <person name="de Melo N.F."/>
            <person name="da Silva R.H."/>
            <person name="de Melo A.L.T.M."/>
            <person name="Pandolfi V."/>
            <person name="Bustamante F.O."/>
            <person name="Brasileiro-Vidal A.C."/>
            <person name="Benko-Iseppon A.M."/>
        </authorList>
    </citation>
    <scope>NUCLEOTIDE SEQUENCE [LARGE SCALE GENOMIC DNA]</scope>
    <source>
        <tissue evidence="3">Leaves</tissue>
    </source>
</reference>
<accession>A0ABU6WQZ3</accession>
<gene>
    <name evidence="3" type="ORF">PIB30_084827</name>
</gene>
<proteinExistence type="predicted"/>
<evidence type="ECO:0000313" key="3">
    <source>
        <dbReference type="EMBL" id="MED6188317.1"/>
    </source>
</evidence>
<evidence type="ECO:0000313" key="4">
    <source>
        <dbReference type="Proteomes" id="UP001341840"/>
    </source>
</evidence>
<feature type="signal peptide" evidence="2">
    <location>
        <begin position="1"/>
        <end position="18"/>
    </location>
</feature>
<evidence type="ECO:0000256" key="1">
    <source>
        <dbReference type="SAM" id="MobiDB-lite"/>
    </source>
</evidence>
<organism evidence="3 4">
    <name type="scientific">Stylosanthes scabra</name>
    <dbReference type="NCBI Taxonomy" id="79078"/>
    <lineage>
        <taxon>Eukaryota</taxon>
        <taxon>Viridiplantae</taxon>
        <taxon>Streptophyta</taxon>
        <taxon>Embryophyta</taxon>
        <taxon>Tracheophyta</taxon>
        <taxon>Spermatophyta</taxon>
        <taxon>Magnoliopsida</taxon>
        <taxon>eudicotyledons</taxon>
        <taxon>Gunneridae</taxon>
        <taxon>Pentapetalae</taxon>
        <taxon>rosids</taxon>
        <taxon>fabids</taxon>
        <taxon>Fabales</taxon>
        <taxon>Fabaceae</taxon>
        <taxon>Papilionoideae</taxon>
        <taxon>50 kb inversion clade</taxon>
        <taxon>dalbergioids sensu lato</taxon>
        <taxon>Dalbergieae</taxon>
        <taxon>Pterocarpus clade</taxon>
        <taxon>Stylosanthes</taxon>
    </lineage>
</organism>
<comment type="caution">
    <text evidence="3">The sequence shown here is derived from an EMBL/GenBank/DDBJ whole genome shotgun (WGS) entry which is preliminary data.</text>
</comment>
<name>A0ABU6WQZ3_9FABA</name>